<dbReference type="Proteomes" id="UP000282818">
    <property type="component" value="Unassembled WGS sequence"/>
</dbReference>
<evidence type="ECO:0000256" key="3">
    <source>
        <dbReference type="ARBA" id="ARBA00023015"/>
    </source>
</evidence>
<dbReference type="InterPro" id="IPR010518">
    <property type="entry name" value="FleQ"/>
</dbReference>
<dbReference type="Pfam" id="PF25601">
    <property type="entry name" value="AAA_lid_14"/>
    <property type="match status" value="1"/>
</dbReference>
<dbReference type="InterPro" id="IPR009057">
    <property type="entry name" value="Homeodomain-like_sf"/>
</dbReference>
<dbReference type="Gene3D" id="3.40.50.2300">
    <property type="match status" value="1"/>
</dbReference>
<feature type="domain" description="Sigma-54 factor interaction" evidence="6">
    <location>
        <begin position="136"/>
        <end position="364"/>
    </location>
</feature>
<evidence type="ECO:0000256" key="1">
    <source>
        <dbReference type="ARBA" id="ARBA00022741"/>
    </source>
</evidence>
<keyword evidence="4" id="KW-0238">DNA-binding</keyword>
<evidence type="ECO:0000256" key="5">
    <source>
        <dbReference type="ARBA" id="ARBA00023163"/>
    </source>
</evidence>
<dbReference type="GO" id="GO:0006355">
    <property type="term" value="P:regulation of DNA-templated transcription"/>
    <property type="evidence" value="ECO:0007669"/>
    <property type="project" value="InterPro"/>
</dbReference>
<comment type="caution">
    <text evidence="7">The sequence shown here is derived from an EMBL/GenBank/DDBJ whole genome shotgun (WGS) entry which is preliminary data.</text>
</comment>
<dbReference type="PANTHER" id="PTHR32071:SF117">
    <property type="entry name" value="PTS-DEPENDENT DIHYDROXYACETONE KINASE OPERON REGULATORY PROTEIN-RELATED"/>
    <property type="match status" value="1"/>
</dbReference>
<dbReference type="SUPFAM" id="SSF46689">
    <property type="entry name" value="Homeodomain-like"/>
    <property type="match status" value="1"/>
</dbReference>
<evidence type="ECO:0000313" key="8">
    <source>
        <dbReference type="Proteomes" id="UP000282818"/>
    </source>
</evidence>
<dbReference type="InterPro" id="IPR058031">
    <property type="entry name" value="AAA_lid_NorR"/>
</dbReference>
<dbReference type="InterPro" id="IPR002078">
    <property type="entry name" value="Sigma_54_int"/>
</dbReference>
<dbReference type="CDD" id="cd00009">
    <property type="entry name" value="AAA"/>
    <property type="match status" value="1"/>
</dbReference>
<dbReference type="InterPro" id="IPR003593">
    <property type="entry name" value="AAA+_ATPase"/>
</dbReference>
<dbReference type="RefSeq" id="WP_127694451.1">
    <property type="nucleotide sequence ID" value="NZ_SACQ01000005.1"/>
</dbReference>
<dbReference type="Pfam" id="PF02954">
    <property type="entry name" value="HTH_8"/>
    <property type="match status" value="1"/>
</dbReference>
<dbReference type="Gene3D" id="1.10.10.60">
    <property type="entry name" value="Homeodomain-like"/>
    <property type="match status" value="1"/>
</dbReference>
<dbReference type="PROSITE" id="PS50045">
    <property type="entry name" value="SIGMA54_INTERACT_4"/>
    <property type="match status" value="1"/>
</dbReference>
<evidence type="ECO:0000256" key="4">
    <source>
        <dbReference type="ARBA" id="ARBA00023125"/>
    </source>
</evidence>
<keyword evidence="3" id="KW-0805">Transcription regulation</keyword>
<dbReference type="InterPro" id="IPR027417">
    <property type="entry name" value="P-loop_NTPase"/>
</dbReference>
<dbReference type="SUPFAM" id="SSF52540">
    <property type="entry name" value="P-loop containing nucleoside triphosphate hydrolases"/>
    <property type="match status" value="1"/>
</dbReference>
<dbReference type="InterPro" id="IPR025943">
    <property type="entry name" value="Sigma_54_int_dom_ATP-bd_2"/>
</dbReference>
<reference evidence="7 8" key="1">
    <citation type="submission" date="2019-01" db="EMBL/GenBank/DDBJ databases">
        <authorList>
            <person name="Chen W.-M."/>
        </authorList>
    </citation>
    <scope>NUCLEOTIDE SEQUENCE [LARGE SCALE GENOMIC DNA]</scope>
    <source>
        <strain evidence="7 8">HPM-16</strain>
    </source>
</reference>
<keyword evidence="5" id="KW-0804">Transcription</keyword>
<dbReference type="EMBL" id="SACQ01000005">
    <property type="protein sequence ID" value="RVU30255.1"/>
    <property type="molecule type" value="Genomic_DNA"/>
</dbReference>
<gene>
    <name evidence="7" type="ORF">EOE65_11425</name>
</gene>
<dbReference type="InterPro" id="IPR002197">
    <property type="entry name" value="HTH_Fis"/>
</dbReference>
<organism evidence="7 8">
    <name type="scientific">Neptunomonas marina</name>
    <dbReference type="NCBI Taxonomy" id="1815562"/>
    <lineage>
        <taxon>Bacteria</taxon>
        <taxon>Pseudomonadati</taxon>
        <taxon>Pseudomonadota</taxon>
        <taxon>Gammaproteobacteria</taxon>
        <taxon>Oceanospirillales</taxon>
        <taxon>Oceanospirillaceae</taxon>
        <taxon>Neptunomonas</taxon>
    </lineage>
</organism>
<dbReference type="Gene3D" id="1.10.8.60">
    <property type="match status" value="1"/>
</dbReference>
<dbReference type="InterPro" id="IPR025944">
    <property type="entry name" value="Sigma_54_int_dom_CS"/>
</dbReference>
<accession>A0A437Q6V6</accession>
<dbReference type="SUPFAM" id="SSF52172">
    <property type="entry name" value="CheY-like"/>
    <property type="match status" value="1"/>
</dbReference>
<dbReference type="AlphaFoldDB" id="A0A437Q6V6"/>
<dbReference type="PROSITE" id="PS00688">
    <property type="entry name" value="SIGMA54_INTERACT_3"/>
    <property type="match status" value="1"/>
</dbReference>
<dbReference type="PRINTS" id="PR01590">
    <property type="entry name" value="HTHFIS"/>
</dbReference>
<evidence type="ECO:0000256" key="2">
    <source>
        <dbReference type="ARBA" id="ARBA00022840"/>
    </source>
</evidence>
<dbReference type="PANTHER" id="PTHR32071">
    <property type="entry name" value="TRANSCRIPTIONAL REGULATORY PROTEIN"/>
    <property type="match status" value="1"/>
</dbReference>
<dbReference type="PROSITE" id="PS00675">
    <property type="entry name" value="SIGMA54_INTERACT_1"/>
    <property type="match status" value="1"/>
</dbReference>
<keyword evidence="2" id="KW-0067">ATP-binding</keyword>
<dbReference type="GO" id="GO:0005524">
    <property type="term" value="F:ATP binding"/>
    <property type="evidence" value="ECO:0007669"/>
    <property type="project" value="UniProtKB-KW"/>
</dbReference>
<dbReference type="SMART" id="SM00382">
    <property type="entry name" value="AAA"/>
    <property type="match status" value="1"/>
</dbReference>
<dbReference type="Gene3D" id="3.40.50.300">
    <property type="entry name" value="P-loop containing nucleotide triphosphate hydrolases"/>
    <property type="match status" value="1"/>
</dbReference>
<proteinExistence type="predicted"/>
<dbReference type="Pfam" id="PF00158">
    <property type="entry name" value="Sigma54_activat"/>
    <property type="match status" value="1"/>
</dbReference>
<dbReference type="InterPro" id="IPR011006">
    <property type="entry name" value="CheY-like_superfamily"/>
</dbReference>
<dbReference type="GO" id="GO:0043565">
    <property type="term" value="F:sequence-specific DNA binding"/>
    <property type="evidence" value="ECO:0007669"/>
    <property type="project" value="InterPro"/>
</dbReference>
<evidence type="ECO:0000313" key="7">
    <source>
        <dbReference type="EMBL" id="RVU30255.1"/>
    </source>
</evidence>
<dbReference type="FunFam" id="3.40.50.300:FF:000006">
    <property type="entry name" value="DNA-binding transcriptional regulator NtrC"/>
    <property type="match status" value="1"/>
</dbReference>
<dbReference type="PROSITE" id="PS00676">
    <property type="entry name" value="SIGMA54_INTERACT_2"/>
    <property type="match status" value="1"/>
</dbReference>
<keyword evidence="1" id="KW-0547">Nucleotide-binding</keyword>
<sequence length="473" mass="52312">MAANSHVLLVDDEEQRRQNLAAVFSFLGVSHEVSSFVDWFQTSQSNPCTLAFIGKSALPVSLDKLVSRFRDQMPAVPLCLLDGWDEAELLSAAANAQILSVLEEPLSERVLAELLSQAERFGASHRALEEPSFPLLVGESAAMKHLKLVMGRVVERDASVLITGESGTGKELVARSLHELSPRNGEPFVPVNCGAIPPELLESELFGHEKGAFTGAVSARAGRFEMANNGTLFLDEIGDMPMAMQVKLLRVLQERCFERVGGSKTVHVDVRVIAATHKNLEQMIAEGKFREDLFYRLNVYPIETPPLREREGDVARLTDYLANQAQQVGLGQLILSGPARMALDQYDWPGNVRELANLVERLAIMHPDEEVNLLDLPDKYRAGLDLGDFPMSSSVVAESPTAEQPYLSRNDLMLPEDGIDLKAQLESIEQDYIRAALQRTNQVVARAAKLLGVRRTTLVEKMKKYGIQRGDDE</sequence>
<evidence type="ECO:0000259" key="6">
    <source>
        <dbReference type="PROSITE" id="PS50045"/>
    </source>
</evidence>
<dbReference type="InterPro" id="IPR025662">
    <property type="entry name" value="Sigma_54_int_dom_ATP-bd_1"/>
</dbReference>
<keyword evidence="8" id="KW-1185">Reference proteome</keyword>
<dbReference type="Pfam" id="PF06490">
    <property type="entry name" value="FleQ"/>
    <property type="match status" value="1"/>
</dbReference>
<name>A0A437Q6V6_9GAMM</name>
<protein>
    <submittedName>
        <fullName evidence="7">Sigma-54-dependent Fis family transcriptional regulator</fullName>
    </submittedName>
</protein>